<comment type="caution">
    <text evidence="2">The sequence shown here is derived from an EMBL/GenBank/DDBJ whole genome shotgun (WGS) entry which is preliminary data.</text>
</comment>
<dbReference type="Pfam" id="PF13581">
    <property type="entry name" value="HATPase_c_2"/>
    <property type="match status" value="1"/>
</dbReference>
<evidence type="ECO:0000313" key="3">
    <source>
        <dbReference type="EMBL" id="MBB5471803.1"/>
    </source>
</evidence>
<protein>
    <submittedName>
        <fullName evidence="3">Serine/threonine-protein kinase RsbW</fullName>
        <ecNumber evidence="3">2.7.11.1</ecNumber>
    </submittedName>
</protein>
<keyword evidence="3" id="KW-0418">Kinase</keyword>
<dbReference type="CDD" id="cd16936">
    <property type="entry name" value="HATPase_RsbW-like"/>
    <property type="match status" value="1"/>
</dbReference>
<proteinExistence type="predicted"/>
<reference evidence="3 5" key="2">
    <citation type="submission" date="2020-08" db="EMBL/GenBank/DDBJ databases">
        <title>Sequencing the genomes of 1000 actinobacteria strains.</title>
        <authorList>
            <person name="Klenk H.-P."/>
        </authorList>
    </citation>
    <scope>NUCLEOTIDE SEQUENCE [LARGE SCALE GENOMIC DNA]</scope>
    <source>
        <strain evidence="3 5">DSM 9581</strain>
    </source>
</reference>
<accession>A0A511FCC0</accession>
<sequence>MPRADGAAELRVEGPAEPVWLDQVHAALDRLWTASADVPELDRIRFETAVIEIATNIVRHTVPASGPGPVQAAVLLRSAPPRLEAELSDDGAAVSVDLDPAPVDDLAESGRGIALVKRAVDTLTLDRADGRNTWRLARVWAR</sequence>
<dbReference type="AlphaFoldDB" id="A0A511FCC0"/>
<dbReference type="GO" id="GO:0004674">
    <property type="term" value="F:protein serine/threonine kinase activity"/>
    <property type="evidence" value="ECO:0007669"/>
    <property type="project" value="UniProtKB-EC"/>
</dbReference>
<organism evidence="2 4">
    <name type="scientific">Cellulomonas hominis</name>
    <dbReference type="NCBI Taxonomy" id="156981"/>
    <lineage>
        <taxon>Bacteria</taxon>
        <taxon>Bacillati</taxon>
        <taxon>Actinomycetota</taxon>
        <taxon>Actinomycetes</taxon>
        <taxon>Micrococcales</taxon>
        <taxon>Cellulomonadaceae</taxon>
        <taxon>Cellulomonas</taxon>
    </lineage>
</organism>
<dbReference type="InterPro" id="IPR036890">
    <property type="entry name" value="HATPase_C_sf"/>
</dbReference>
<reference evidence="2 4" key="1">
    <citation type="submission" date="2019-07" db="EMBL/GenBank/DDBJ databases">
        <title>Whole genome shotgun sequence of Cellulomonas hominis NBRC 16055.</title>
        <authorList>
            <person name="Hosoyama A."/>
            <person name="Uohara A."/>
            <person name="Ohji S."/>
            <person name="Ichikawa N."/>
        </authorList>
    </citation>
    <scope>NUCLEOTIDE SEQUENCE [LARGE SCALE GENOMIC DNA]</scope>
    <source>
        <strain evidence="2 4">NBRC 16055</strain>
    </source>
</reference>
<name>A0A511FCC0_9CELL</name>
<feature type="domain" description="Histidine kinase/HSP90-like ATPase" evidence="1">
    <location>
        <begin position="16"/>
        <end position="136"/>
    </location>
</feature>
<evidence type="ECO:0000313" key="2">
    <source>
        <dbReference type="EMBL" id="GEL46889.1"/>
    </source>
</evidence>
<dbReference type="RefSeq" id="WP_146837401.1">
    <property type="nucleotide sequence ID" value="NZ_BJVQ01000025.1"/>
</dbReference>
<dbReference type="Proteomes" id="UP000321723">
    <property type="component" value="Unassembled WGS sequence"/>
</dbReference>
<dbReference type="InterPro" id="IPR003594">
    <property type="entry name" value="HATPase_dom"/>
</dbReference>
<dbReference type="OrthoDB" id="159434at2"/>
<dbReference type="Proteomes" id="UP000564629">
    <property type="component" value="Unassembled WGS sequence"/>
</dbReference>
<gene>
    <name evidence="2" type="ORF">CHO01_20050</name>
    <name evidence="3" type="ORF">HNR08_000539</name>
</gene>
<evidence type="ECO:0000313" key="5">
    <source>
        <dbReference type="Proteomes" id="UP000564629"/>
    </source>
</evidence>
<keyword evidence="4" id="KW-1185">Reference proteome</keyword>
<dbReference type="EMBL" id="JACHDN010000001">
    <property type="protein sequence ID" value="MBB5471803.1"/>
    <property type="molecule type" value="Genomic_DNA"/>
</dbReference>
<dbReference type="EMBL" id="BJVQ01000025">
    <property type="protein sequence ID" value="GEL46889.1"/>
    <property type="molecule type" value="Genomic_DNA"/>
</dbReference>
<evidence type="ECO:0000313" key="4">
    <source>
        <dbReference type="Proteomes" id="UP000321723"/>
    </source>
</evidence>
<dbReference type="Gene3D" id="3.30.565.10">
    <property type="entry name" value="Histidine kinase-like ATPase, C-terminal domain"/>
    <property type="match status" value="1"/>
</dbReference>
<dbReference type="SUPFAM" id="SSF55874">
    <property type="entry name" value="ATPase domain of HSP90 chaperone/DNA topoisomerase II/histidine kinase"/>
    <property type="match status" value="1"/>
</dbReference>
<keyword evidence="3" id="KW-0808">Transferase</keyword>
<evidence type="ECO:0000259" key="1">
    <source>
        <dbReference type="Pfam" id="PF13581"/>
    </source>
</evidence>
<dbReference type="EC" id="2.7.11.1" evidence="3"/>